<feature type="non-terminal residue" evidence="1">
    <location>
        <position position="260"/>
    </location>
</feature>
<sequence>MEQIEEAVRCALDPTGNQTVKAQAMEYCEHVKSSPDGWQVCLQLFTKVPASSPEARLFALQTIESMIVGVGISASTSEAAANLSAVRQSLLQFVSEQYTGEKYSSEVGFLKNKLAHAITLLALATYPNHWPTFITDMVAMTGFPAATGAVTAESAKAVNAQAVDPSMVDFVIKVLGSLDEEMVNPVVPRGKEEVARNTLIKDTMRNEDVYRMAHTWLYTLAHMSATHPALARGTLRLIGVYVSWIDINLIVNEAFMTLLF</sequence>
<accession>A0ACC1J177</accession>
<keyword evidence="2" id="KW-1185">Reference proteome</keyword>
<dbReference type="EMBL" id="JANBPW010004933">
    <property type="protein sequence ID" value="KAJ1933763.1"/>
    <property type="molecule type" value="Genomic_DNA"/>
</dbReference>
<gene>
    <name evidence="1" type="primary">LOS1_1</name>
    <name evidence="1" type="ORF">FBU59_005923</name>
</gene>
<dbReference type="Proteomes" id="UP001150603">
    <property type="component" value="Unassembled WGS sequence"/>
</dbReference>
<reference evidence="1" key="1">
    <citation type="submission" date="2022-07" db="EMBL/GenBank/DDBJ databases">
        <title>Phylogenomic reconstructions and comparative analyses of Kickxellomycotina fungi.</title>
        <authorList>
            <person name="Reynolds N.K."/>
            <person name="Stajich J.E."/>
            <person name="Barry K."/>
            <person name="Grigoriev I.V."/>
            <person name="Crous P."/>
            <person name="Smith M.E."/>
        </authorList>
    </citation>
    <scope>NUCLEOTIDE SEQUENCE</scope>
    <source>
        <strain evidence="1">NRRL 5244</strain>
    </source>
</reference>
<evidence type="ECO:0000313" key="1">
    <source>
        <dbReference type="EMBL" id="KAJ1933763.1"/>
    </source>
</evidence>
<evidence type="ECO:0000313" key="2">
    <source>
        <dbReference type="Proteomes" id="UP001150603"/>
    </source>
</evidence>
<protein>
    <submittedName>
        <fullName evidence="1">Pre-tRNA nuclear export protein</fullName>
    </submittedName>
</protein>
<organism evidence="1 2">
    <name type="scientific">Linderina macrospora</name>
    <dbReference type="NCBI Taxonomy" id="4868"/>
    <lineage>
        <taxon>Eukaryota</taxon>
        <taxon>Fungi</taxon>
        <taxon>Fungi incertae sedis</taxon>
        <taxon>Zoopagomycota</taxon>
        <taxon>Kickxellomycotina</taxon>
        <taxon>Kickxellomycetes</taxon>
        <taxon>Kickxellales</taxon>
        <taxon>Kickxellaceae</taxon>
        <taxon>Linderina</taxon>
    </lineage>
</organism>
<proteinExistence type="predicted"/>
<name>A0ACC1J177_9FUNG</name>
<comment type="caution">
    <text evidence="1">The sequence shown here is derived from an EMBL/GenBank/DDBJ whole genome shotgun (WGS) entry which is preliminary data.</text>
</comment>